<dbReference type="GO" id="GO:0052689">
    <property type="term" value="F:carboxylic ester hydrolase activity"/>
    <property type="evidence" value="ECO:0007669"/>
    <property type="project" value="TreeGrafter"/>
</dbReference>
<evidence type="ECO:0000313" key="4">
    <source>
        <dbReference type="EMBL" id="EFU79848.1"/>
    </source>
</evidence>
<comment type="caution">
    <text evidence="4">The sequence shown here is derived from an EMBL/GenBank/DDBJ whole genome shotgun (WGS) entry which is preliminary data.</text>
</comment>
<dbReference type="InterPro" id="IPR008391">
    <property type="entry name" value="AXE1_dom"/>
</dbReference>
<dbReference type="HOGENOM" id="CLU_054209_1_0_11"/>
<proteinExistence type="predicted"/>
<feature type="binding site" evidence="2">
    <location>
        <position position="103"/>
    </location>
    <ligand>
        <name>substrate</name>
    </ligand>
</feature>
<reference evidence="4 5" key="1">
    <citation type="submission" date="2010-12" db="EMBL/GenBank/DDBJ databases">
        <authorList>
            <person name="Muzny D."/>
            <person name="Qin X."/>
            <person name="Deng J."/>
            <person name="Jiang H."/>
            <person name="Liu Y."/>
            <person name="Qu J."/>
            <person name="Song X.-Z."/>
            <person name="Zhang L."/>
            <person name="Thornton R."/>
            <person name="Coyle M."/>
            <person name="Francisco L."/>
            <person name="Jackson L."/>
            <person name="Javaid M."/>
            <person name="Korchina V."/>
            <person name="Kovar C."/>
            <person name="Mata R."/>
            <person name="Mathew T."/>
            <person name="Ngo R."/>
            <person name="Nguyen L."/>
            <person name="Nguyen N."/>
            <person name="Okwuonu G."/>
            <person name="Ongeri F."/>
            <person name="Pham C."/>
            <person name="Simmons D."/>
            <person name="Wilczek-Boney K."/>
            <person name="Hale W."/>
            <person name="Jakkamsetti A."/>
            <person name="Pham P."/>
            <person name="Ruth R."/>
            <person name="San Lucas F."/>
            <person name="Warren J."/>
            <person name="Zhang J."/>
            <person name="Zhao Z."/>
            <person name="Zhou C."/>
            <person name="Zhu D."/>
            <person name="Lee S."/>
            <person name="Bess C."/>
            <person name="Blankenburg K."/>
            <person name="Forbes L."/>
            <person name="Fu Q."/>
            <person name="Gubbala S."/>
            <person name="Hirani K."/>
            <person name="Jayaseelan J.C."/>
            <person name="Lara F."/>
            <person name="Munidasa M."/>
            <person name="Palculict T."/>
            <person name="Patil S."/>
            <person name="Pu L.-L."/>
            <person name="Saada N."/>
            <person name="Tang L."/>
            <person name="Weissenberger G."/>
            <person name="Zhu Y."/>
            <person name="Hemphill L."/>
            <person name="Shang Y."/>
            <person name="Youmans B."/>
            <person name="Ayvaz T."/>
            <person name="Ross M."/>
            <person name="Santibanez J."/>
            <person name="Aqrawi P."/>
            <person name="Gross S."/>
            <person name="Joshi V."/>
            <person name="Fowler G."/>
            <person name="Nazareth L."/>
            <person name="Reid J."/>
            <person name="Worley K."/>
            <person name="Petrosino J."/>
            <person name="Highlander S."/>
            <person name="Gibbs R."/>
        </authorList>
    </citation>
    <scope>NUCLEOTIDE SEQUENCE [LARGE SCALE GENOMIC DNA]</scope>
    <source>
        <strain evidence="4 5">ATCC 51333</strain>
    </source>
</reference>
<dbReference type="PANTHER" id="PTHR40111:SF1">
    <property type="entry name" value="CEPHALOSPORIN-C DEACETYLASE"/>
    <property type="match status" value="1"/>
</dbReference>
<dbReference type="Pfam" id="PF05448">
    <property type="entry name" value="AXE1"/>
    <property type="match status" value="1"/>
</dbReference>
<evidence type="ECO:0000256" key="1">
    <source>
        <dbReference type="PIRSR" id="PIRSR639069-1"/>
    </source>
</evidence>
<feature type="active site" description="Nucleophile" evidence="1">
    <location>
        <position position="198"/>
    </location>
</feature>
<evidence type="ECO:0000259" key="3">
    <source>
        <dbReference type="Pfam" id="PF05448"/>
    </source>
</evidence>
<dbReference type="PANTHER" id="PTHR40111">
    <property type="entry name" value="CEPHALOSPORIN-C DEACETYLASE"/>
    <property type="match status" value="1"/>
</dbReference>
<dbReference type="Proteomes" id="UP000005573">
    <property type="component" value="Unassembled WGS sequence"/>
</dbReference>
<dbReference type="EMBL" id="AEPY01000010">
    <property type="protein sequence ID" value="EFU79848.1"/>
    <property type="molecule type" value="Genomic_DNA"/>
</dbReference>
<evidence type="ECO:0000256" key="2">
    <source>
        <dbReference type="PIRSR" id="PIRSR639069-2"/>
    </source>
</evidence>
<dbReference type="Gene3D" id="3.40.50.1820">
    <property type="entry name" value="alpha/beta hydrolase"/>
    <property type="match status" value="1"/>
</dbReference>
<sequence>MASGESAGRTMLTGMERNELDKFSPQVNLPADFVTFWSNTLLESRQTPAHIQLQQVNTPIETVEFYDVSFPGFAGESIKGWLAGAPGFTKREGQPLIVEYLGYGVGRGVPGERLFWPSAGYVHLIMDSRGQGGDCGTGGATPDPHPAPPHAFGFFTLGIENRETYYFRRLITDAHRAIDAAATLNFIDPKRIFVAGASQGGTLAVCVGAWHQSVRAALSDLALGNVMYGVSHNNHMPYREVQRYLRAYPDRYEQVETTLSYFDAVNFARQAVHPAYFSVSLSDEYVPPACTYSIFNEWIGDKRMEVYPFNEHDNPNLHHLLKQHAWLEQFC</sequence>
<feature type="active site" description="Charge relay system" evidence="1">
    <location>
        <position position="312"/>
    </location>
</feature>
<name>E6LZS5_9ACTO</name>
<dbReference type="GO" id="GO:0005976">
    <property type="term" value="P:polysaccharide metabolic process"/>
    <property type="evidence" value="ECO:0007669"/>
    <property type="project" value="TreeGrafter"/>
</dbReference>
<protein>
    <submittedName>
        <fullName evidence="4">Acetyl xylan esterase (AXE1)</fullName>
    </submittedName>
</protein>
<dbReference type="AlphaFoldDB" id="E6LZS5"/>
<dbReference type="SUPFAM" id="SSF53474">
    <property type="entry name" value="alpha/beta-Hydrolases"/>
    <property type="match status" value="1"/>
</dbReference>
<evidence type="ECO:0000313" key="5">
    <source>
        <dbReference type="Proteomes" id="UP000005573"/>
    </source>
</evidence>
<dbReference type="InterPro" id="IPR029058">
    <property type="entry name" value="AB_hydrolase_fold"/>
</dbReference>
<feature type="domain" description="Acetyl xylan esterase" evidence="3">
    <location>
        <begin position="15"/>
        <end position="329"/>
    </location>
</feature>
<accession>E6LZS5</accession>
<dbReference type="ESTHER" id="mobcv-d6zhw0">
    <property type="family name" value="Acetyl-esterase_deacetylase"/>
</dbReference>
<feature type="active site" description="Charge relay system" evidence="1">
    <location>
        <position position="283"/>
    </location>
</feature>
<gene>
    <name evidence="4" type="ORF">HMPREF0388_1362</name>
</gene>
<organism evidence="4 5">
    <name type="scientific">Mobiluncus curtisii ATCC 51333</name>
    <dbReference type="NCBI Taxonomy" id="887326"/>
    <lineage>
        <taxon>Bacteria</taxon>
        <taxon>Bacillati</taxon>
        <taxon>Actinomycetota</taxon>
        <taxon>Actinomycetes</taxon>
        <taxon>Actinomycetales</taxon>
        <taxon>Actinomycetaceae</taxon>
        <taxon>Mobiluncus</taxon>
    </lineage>
</organism>
<dbReference type="InterPro" id="IPR039069">
    <property type="entry name" value="CE7"/>
</dbReference>